<dbReference type="Pfam" id="PF24846">
    <property type="entry name" value="PolC_DP2_cat"/>
    <property type="match status" value="1"/>
</dbReference>
<dbReference type="InterPro" id="IPR006141">
    <property type="entry name" value="Intein_N"/>
</dbReference>
<dbReference type="Pfam" id="PF24844">
    <property type="entry name" value="PolC_DP2_central"/>
    <property type="match status" value="1"/>
</dbReference>
<dbReference type="CDD" id="cd00081">
    <property type="entry name" value="Hint"/>
    <property type="match status" value="1"/>
</dbReference>
<dbReference type="Gene3D" id="2.170.16.10">
    <property type="entry name" value="Hedgehog/Intein (Hint) domain"/>
    <property type="match status" value="1"/>
</dbReference>
<dbReference type="PANTHER" id="PTHR42210:SF1">
    <property type="entry name" value="DNA POLYMERASE II LARGE SUBUNIT"/>
    <property type="match status" value="1"/>
</dbReference>
<dbReference type="InterPro" id="IPR036844">
    <property type="entry name" value="Hint_dom_sf"/>
</dbReference>
<dbReference type="PROSITE" id="PS50817">
    <property type="entry name" value="INTEIN_N_TER"/>
    <property type="match status" value="1"/>
</dbReference>
<gene>
    <name evidence="2" type="ORF">S06H3_11959</name>
</gene>
<dbReference type="GO" id="GO:0003677">
    <property type="term" value="F:DNA binding"/>
    <property type="evidence" value="ECO:0007669"/>
    <property type="project" value="InterPro"/>
</dbReference>
<dbReference type="SMART" id="SM00306">
    <property type="entry name" value="HintN"/>
    <property type="match status" value="1"/>
</dbReference>
<feature type="domain" description="Hint" evidence="1">
    <location>
        <begin position="261"/>
        <end position="390"/>
    </location>
</feature>
<accession>X1KCA5</accession>
<evidence type="ECO:0000259" key="1">
    <source>
        <dbReference type="SMART" id="SM00306"/>
    </source>
</evidence>
<dbReference type="Pfam" id="PF14890">
    <property type="entry name" value="Intein_splicing"/>
    <property type="match status" value="1"/>
</dbReference>
<dbReference type="InterPro" id="IPR003587">
    <property type="entry name" value="Hint_dom_N"/>
</dbReference>
<proteinExistence type="predicted"/>
<dbReference type="NCBIfam" id="TIGR01445">
    <property type="entry name" value="intein_Nterm"/>
    <property type="match status" value="1"/>
</dbReference>
<dbReference type="InterPro" id="IPR056172">
    <property type="entry name" value="PolC_DP2_cat_dom"/>
</dbReference>
<sequence>ARKMKPPPHVLFPLGNYGGNQRLIRTAAEKGKIEVEAGTRKCPKCNKKTHRIFCTCGAHTEVGNGRIEVHKIDVAEELNIAKKNLKERNPPDTIKGVIGTISKHKTPEPLEKGILRAKHEVSVFKDGTIRFDMTDAPLTHFKPKEIHISIERLKELGYATDYLGNPLEHEDQICELKAQDVIISKSCAEYFFQVTKFIDDLLVKFYKLDRFYKIKELEDLTGHLVVGLAPHTSAGALARIIGFTNTQVCFAHPFYHAAKRRNCFDFDHRVFLYNQNKDKFITDKIGSVVEEYLKKNGAKNIDSYGTERIDIKSSDGIYAYNLDKKTGKFQKKKVKCFIKGKTNQWINIKTSTNRKIKVTPDHNILVINDGEFTIKKAKEIKEGDRIPIALRNPKETTISEINIPKALSELNDDILLNIKLRNSKIFFRNLVKNVGRKKVIELCSIKGSFVKSLSKWYASVPLLHFKKLCEETDISFDDLPEETFVGIRRGRINIPAYLKDMNALFWILGLYCAEGWSRSN</sequence>
<dbReference type="EMBL" id="BARV01005878">
    <property type="protein sequence ID" value="GAI04647.1"/>
    <property type="molecule type" value="Genomic_DNA"/>
</dbReference>
<dbReference type="SUPFAM" id="SSF51294">
    <property type="entry name" value="Hedgehog/intein (Hint) domain"/>
    <property type="match status" value="1"/>
</dbReference>
<feature type="non-terminal residue" evidence="2">
    <location>
        <position position="520"/>
    </location>
</feature>
<dbReference type="AlphaFoldDB" id="X1KCA5"/>
<evidence type="ECO:0000313" key="2">
    <source>
        <dbReference type="EMBL" id="GAI04647.1"/>
    </source>
</evidence>
<organism evidence="2">
    <name type="scientific">marine sediment metagenome</name>
    <dbReference type="NCBI Taxonomy" id="412755"/>
    <lineage>
        <taxon>unclassified sequences</taxon>
        <taxon>metagenomes</taxon>
        <taxon>ecological metagenomes</taxon>
    </lineage>
</organism>
<dbReference type="InterPro" id="IPR004475">
    <property type="entry name" value="PolC_DP2"/>
</dbReference>
<reference evidence="2" key="1">
    <citation type="journal article" date="2014" name="Front. Microbiol.">
        <title>High frequency of phylogenetically diverse reductive dehalogenase-homologous genes in deep subseafloor sedimentary metagenomes.</title>
        <authorList>
            <person name="Kawai M."/>
            <person name="Futagami T."/>
            <person name="Toyoda A."/>
            <person name="Takaki Y."/>
            <person name="Nishi S."/>
            <person name="Hori S."/>
            <person name="Arai W."/>
            <person name="Tsubouchi T."/>
            <person name="Morono Y."/>
            <person name="Uchiyama I."/>
            <person name="Ito T."/>
            <person name="Fujiyama A."/>
            <person name="Inagaki F."/>
            <person name="Takami H."/>
        </authorList>
    </citation>
    <scope>NUCLEOTIDE SEQUENCE</scope>
    <source>
        <strain evidence="2">Expedition CK06-06</strain>
    </source>
</reference>
<dbReference type="GO" id="GO:0003887">
    <property type="term" value="F:DNA-directed DNA polymerase activity"/>
    <property type="evidence" value="ECO:0007669"/>
    <property type="project" value="InterPro"/>
</dbReference>
<dbReference type="PANTHER" id="PTHR42210">
    <property type="entry name" value="DNA POLYMERASE II LARGE SUBUNIT"/>
    <property type="match status" value="1"/>
</dbReference>
<name>X1KCA5_9ZZZZ</name>
<dbReference type="InterPro" id="IPR056171">
    <property type="entry name" value="PolC_DP2_central_dom"/>
</dbReference>
<feature type="non-terminal residue" evidence="2">
    <location>
        <position position="1"/>
    </location>
</feature>
<comment type="caution">
    <text evidence="2">The sequence shown here is derived from an EMBL/GenBank/DDBJ whole genome shotgun (WGS) entry which is preliminary data.</text>
</comment>
<protein>
    <recommendedName>
        <fullName evidence="1">Hint domain-containing protein</fullName>
    </recommendedName>
</protein>
<dbReference type="GO" id="GO:0006260">
    <property type="term" value="P:DNA replication"/>
    <property type="evidence" value="ECO:0007669"/>
    <property type="project" value="InterPro"/>
</dbReference>
<dbReference type="GO" id="GO:0016539">
    <property type="term" value="P:intein-mediated protein splicing"/>
    <property type="evidence" value="ECO:0007669"/>
    <property type="project" value="InterPro"/>
</dbReference>